<dbReference type="AlphaFoldDB" id="A0A8C5ITW2"/>
<dbReference type="Proteomes" id="UP000694408">
    <property type="component" value="Unplaced"/>
</dbReference>
<evidence type="ECO:0000313" key="3">
    <source>
        <dbReference type="Proteomes" id="UP000694408"/>
    </source>
</evidence>
<accession>A0A8C5ITW2</accession>
<feature type="compositionally biased region" description="Pro residues" evidence="1">
    <location>
        <begin position="1"/>
        <end position="12"/>
    </location>
</feature>
<protein>
    <submittedName>
        <fullName evidence="2">Uncharacterized protein</fullName>
    </submittedName>
</protein>
<feature type="compositionally biased region" description="Low complexity" evidence="1">
    <location>
        <begin position="60"/>
        <end position="72"/>
    </location>
</feature>
<proteinExistence type="predicted"/>
<sequence>EAIPSAPVPVPSSTPLAGPSCKGVVQSQKGSPEPPPPLPPLHSFTTTLPKRQEPQGVQGAAPAPALPHTTALGCPANPAPSKQPWDCSFTVMRGERTGLGAAHTAQGQGQQWHCPCPRANATSTLLSGCCACSGSPFPARSQSSIACSVTCRVRVDLTRQSVCTASGVGIQRVEAVTPAQGCRPCVPCLAVSSQDFHPHIPAHPAEGRGNHLTIASSERENAPHPAANMLKTLHKAPCCAGSE</sequence>
<evidence type="ECO:0000256" key="1">
    <source>
        <dbReference type="SAM" id="MobiDB-lite"/>
    </source>
</evidence>
<reference evidence="2" key="1">
    <citation type="submission" date="2025-08" db="UniProtKB">
        <authorList>
            <consortium name="Ensembl"/>
        </authorList>
    </citation>
    <scope>IDENTIFICATION</scope>
</reference>
<organism evidence="2 3">
    <name type="scientific">Junco hyemalis</name>
    <name type="common">Dark-eyed junco</name>
    <dbReference type="NCBI Taxonomy" id="40217"/>
    <lineage>
        <taxon>Eukaryota</taxon>
        <taxon>Metazoa</taxon>
        <taxon>Chordata</taxon>
        <taxon>Craniata</taxon>
        <taxon>Vertebrata</taxon>
        <taxon>Euteleostomi</taxon>
        <taxon>Archelosauria</taxon>
        <taxon>Archosauria</taxon>
        <taxon>Dinosauria</taxon>
        <taxon>Saurischia</taxon>
        <taxon>Theropoda</taxon>
        <taxon>Coelurosauria</taxon>
        <taxon>Aves</taxon>
        <taxon>Neognathae</taxon>
        <taxon>Neoaves</taxon>
        <taxon>Telluraves</taxon>
        <taxon>Australaves</taxon>
        <taxon>Passeriformes</taxon>
        <taxon>Passerellidae</taxon>
        <taxon>Junco</taxon>
    </lineage>
</organism>
<name>A0A8C5ITW2_JUNHY</name>
<dbReference type="Ensembl" id="ENSJHYT00000010887.1">
    <property type="protein sequence ID" value="ENSJHYP00000008971.1"/>
    <property type="gene ID" value="ENSJHYG00000007129.1"/>
</dbReference>
<evidence type="ECO:0000313" key="2">
    <source>
        <dbReference type="Ensembl" id="ENSJHYP00000008971.1"/>
    </source>
</evidence>
<reference evidence="2" key="2">
    <citation type="submission" date="2025-09" db="UniProtKB">
        <authorList>
            <consortium name="Ensembl"/>
        </authorList>
    </citation>
    <scope>IDENTIFICATION</scope>
</reference>
<feature type="region of interest" description="Disordered" evidence="1">
    <location>
        <begin position="1"/>
        <end position="77"/>
    </location>
</feature>
<keyword evidence="3" id="KW-1185">Reference proteome</keyword>